<evidence type="ECO:0000313" key="1">
    <source>
        <dbReference type="EMBL" id="KAK9160180.1"/>
    </source>
</evidence>
<dbReference type="Proteomes" id="UP001420932">
    <property type="component" value="Unassembled WGS sequence"/>
</dbReference>
<dbReference type="AlphaFoldDB" id="A0AAP0PYK7"/>
<reference evidence="1 2" key="1">
    <citation type="submission" date="2024-01" db="EMBL/GenBank/DDBJ databases">
        <title>Genome assemblies of Stephania.</title>
        <authorList>
            <person name="Yang L."/>
        </authorList>
    </citation>
    <scope>NUCLEOTIDE SEQUENCE [LARGE SCALE GENOMIC DNA]</scope>
    <source>
        <strain evidence="1">YNDBR</strain>
        <tissue evidence="1">Leaf</tissue>
    </source>
</reference>
<accession>A0AAP0PYK7</accession>
<proteinExistence type="predicted"/>
<protein>
    <submittedName>
        <fullName evidence="1">Uncharacterized protein</fullName>
    </submittedName>
</protein>
<dbReference type="EMBL" id="JBBNAF010000003">
    <property type="protein sequence ID" value="KAK9160180.1"/>
    <property type="molecule type" value="Genomic_DNA"/>
</dbReference>
<comment type="caution">
    <text evidence="1">The sequence shown here is derived from an EMBL/GenBank/DDBJ whole genome shotgun (WGS) entry which is preliminary data.</text>
</comment>
<keyword evidence="2" id="KW-1185">Reference proteome</keyword>
<name>A0AAP0PYK7_9MAGN</name>
<sequence length="78" mass="8668">MPSSSLHESKVDTVSSLALCAQHLTFPTIPLNIHDTTKAMANMGAPMKSKKTINTDLIINWDKTIIEVLNDLLFMKKN</sequence>
<organism evidence="1 2">
    <name type="scientific">Stephania yunnanensis</name>
    <dbReference type="NCBI Taxonomy" id="152371"/>
    <lineage>
        <taxon>Eukaryota</taxon>
        <taxon>Viridiplantae</taxon>
        <taxon>Streptophyta</taxon>
        <taxon>Embryophyta</taxon>
        <taxon>Tracheophyta</taxon>
        <taxon>Spermatophyta</taxon>
        <taxon>Magnoliopsida</taxon>
        <taxon>Ranunculales</taxon>
        <taxon>Menispermaceae</taxon>
        <taxon>Menispermoideae</taxon>
        <taxon>Cissampelideae</taxon>
        <taxon>Stephania</taxon>
    </lineage>
</organism>
<gene>
    <name evidence="1" type="ORF">Syun_006521</name>
</gene>
<evidence type="ECO:0000313" key="2">
    <source>
        <dbReference type="Proteomes" id="UP001420932"/>
    </source>
</evidence>